<evidence type="ECO:0000313" key="8">
    <source>
        <dbReference type="Proteomes" id="UP000784294"/>
    </source>
</evidence>
<name>A0A3S5CT91_9PLAT</name>
<evidence type="ECO:0000256" key="3">
    <source>
        <dbReference type="ARBA" id="ARBA00022490"/>
    </source>
</evidence>
<dbReference type="PANTHER" id="PTHR21213">
    <property type="entry name" value="GEO09665P1-RELATED"/>
    <property type="match status" value="1"/>
</dbReference>
<protein>
    <recommendedName>
        <fullName evidence="6">Small EDRK-rich factor-like N-terminal domain-containing protein</fullName>
    </recommendedName>
</protein>
<sequence>MARGHQKALAQQRKLKKQTETKKTSDNKKSAAAGLTHSCVVCMSQMPDPKTYRQHFENKHPKTPLPDVLKECL</sequence>
<dbReference type="InterPro" id="IPR045230">
    <property type="entry name" value="MBS1/2-like"/>
</dbReference>
<gene>
    <name evidence="7" type="ORF">PXEA_LOCUS28394</name>
</gene>
<keyword evidence="4" id="KW-0539">Nucleus</keyword>
<feature type="region of interest" description="Disordered" evidence="5">
    <location>
        <begin position="1"/>
        <end position="32"/>
    </location>
</feature>
<dbReference type="SUPFAM" id="SSF118359">
    <property type="entry name" value="Expressed protein At2g23090/F21P24.15"/>
    <property type="match status" value="1"/>
</dbReference>
<evidence type="ECO:0000259" key="6">
    <source>
        <dbReference type="Pfam" id="PF04419"/>
    </source>
</evidence>
<feature type="domain" description="Small EDRK-rich factor-like N-terminal" evidence="6">
    <location>
        <begin position="1"/>
        <end position="33"/>
    </location>
</feature>
<evidence type="ECO:0000256" key="1">
    <source>
        <dbReference type="ARBA" id="ARBA00004123"/>
    </source>
</evidence>
<evidence type="ECO:0000313" key="7">
    <source>
        <dbReference type="EMBL" id="VEL34954.1"/>
    </source>
</evidence>
<feature type="compositionally biased region" description="Basic and acidic residues" evidence="5">
    <location>
        <begin position="17"/>
        <end position="29"/>
    </location>
</feature>
<dbReference type="AlphaFoldDB" id="A0A3S5CT91"/>
<accession>A0A3S5CT91</accession>
<dbReference type="EMBL" id="CAAALY010248744">
    <property type="protein sequence ID" value="VEL34954.1"/>
    <property type="molecule type" value="Genomic_DNA"/>
</dbReference>
<reference evidence="7" key="1">
    <citation type="submission" date="2018-11" db="EMBL/GenBank/DDBJ databases">
        <authorList>
            <consortium name="Pathogen Informatics"/>
        </authorList>
    </citation>
    <scope>NUCLEOTIDE SEQUENCE</scope>
</reference>
<dbReference type="GO" id="GO:0005634">
    <property type="term" value="C:nucleus"/>
    <property type="evidence" value="ECO:0007669"/>
    <property type="project" value="UniProtKB-SubCell"/>
</dbReference>
<proteinExistence type="predicted"/>
<dbReference type="PANTHER" id="PTHR21213:SF0">
    <property type="entry name" value="ZINC FINGER PROTEIN 706"/>
    <property type="match status" value="1"/>
</dbReference>
<dbReference type="InterPro" id="IPR007513">
    <property type="entry name" value="SERF-like_N"/>
</dbReference>
<dbReference type="Pfam" id="PF04419">
    <property type="entry name" value="SERF-like_N"/>
    <property type="match status" value="1"/>
</dbReference>
<evidence type="ECO:0000256" key="5">
    <source>
        <dbReference type="SAM" id="MobiDB-lite"/>
    </source>
</evidence>
<evidence type="ECO:0000256" key="4">
    <source>
        <dbReference type="ARBA" id="ARBA00023242"/>
    </source>
</evidence>
<dbReference type="InterPro" id="IPR026939">
    <property type="entry name" value="ZNF706/At2g23090_sf"/>
</dbReference>
<organism evidence="7 8">
    <name type="scientific">Protopolystoma xenopodis</name>
    <dbReference type="NCBI Taxonomy" id="117903"/>
    <lineage>
        <taxon>Eukaryota</taxon>
        <taxon>Metazoa</taxon>
        <taxon>Spiralia</taxon>
        <taxon>Lophotrochozoa</taxon>
        <taxon>Platyhelminthes</taxon>
        <taxon>Monogenea</taxon>
        <taxon>Polyopisthocotylea</taxon>
        <taxon>Polystomatidea</taxon>
        <taxon>Polystomatidae</taxon>
        <taxon>Protopolystoma</taxon>
    </lineage>
</organism>
<keyword evidence="3" id="KW-0963">Cytoplasm</keyword>
<keyword evidence="8" id="KW-1185">Reference proteome</keyword>
<dbReference type="OrthoDB" id="73348at2759"/>
<comment type="caution">
    <text evidence="7">The sequence shown here is derived from an EMBL/GenBank/DDBJ whole genome shotgun (WGS) entry which is preliminary data.</text>
</comment>
<evidence type="ECO:0000256" key="2">
    <source>
        <dbReference type="ARBA" id="ARBA00004496"/>
    </source>
</evidence>
<dbReference type="Gene3D" id="4.10.1050.10">
    <property type="entry name" value="At2g23090-like"/>
    <property type="match status" value="1"/>
</dbReference>
<dbReference type="Proteomes" id="UP000784294">
    <property type="component" value="Unassembled WGS sequence"/>
</dbReference>
<dbReference type="GO" id="GO:0005737">
    <property type="term" value="C:cytoplasm"/>
    <property type="evidence" value="ECO:0007669"/>
    <property type="project" value="UniProtKB-SubCell"/>
</dbReference>
<comment type="subcellular location">
    <subcellularLocation>
        <location evidence="2">Cytoplasm</location>
    </subcellularLocation>
    <subcellularLocation>
        <location evidence="1">Nucleus</location>
    </subcellularLocation>
</comment>
<feature type="region of interest" description="Disordered" evidence="5">
    <location>
        <begin position="53"/>
        <end position="73"/>
    </location>
</feature>